<dbReference type="PANTHER" id="PTHR48081">
    <property type="entry name" value="AB HYDROLASE SUPERFAMILY PROTEIN C4A8.06C"/>
    <property type="match status" value="1"/>
</dbReference>
<organism evidence="4 5">
    <name type="scientific">Sphingobium jiangsuense</name>
    <dbReference type="NCBI Taxonomy" id="870476"/>
    <lineage>
        <taxon>Bacteria</taxon>
        <taxon>Pseudomonadati</taxon>
        <taxon>Pseudomonadota</taxon>
        <taxon>Alphaproteobacteria</taxon>
        <taxon>Sphingomonadales</taxon>
        <taxon>Sphingomonadaceae</taxon>
        <taxon>Sphingobium</taxon>
    </lineage>
</organism>
<keyword evidence="5" id="KW-1185">Reference proteome</keyword>
<name>A0A7W6BIL2_9SPHN</name>
<sequence length="357" mass="37068">MMQSLWSLALLAALPGGTALAQPSIGEQIAAAADIGASVQAVGADSLTSITASYPGGVTGLPDQSYQTLPGYRPMKLDLFLPPQSFAGPRPLVVYVHGGGWMAGGPRRSAAYTDWPRVLASLAAKGYVVASVGYRFAREAPFPAAAQDVKAALRWLRANAGTYRIDPARGAIWGQSAGGHLASLVGLSCGAAALEPEGRIVPRAGNVETTASTVEGADTASDCVQAVVSWFGIYDFQTLLAARGNADSAAQAFLACDGKDCAPDRVKAASPVSYIDRKDPPVLLMHGDRDETVPLSQHREMTAALKAGGVSVREKILPGVGHSWVGATAEATQAASREALRETIDFIEARIGDGVAR</sequence>
<evidence type="ECO:0000256" key="1">
    <source>
        <dbReference type="ARBA" id="ARBA00022801"/>
    </source>
</evidence>
<proteinExistence type="predicted"/>
<dbReference type="InterPro" id="IPR050300">
    <property type="entry name" value="GDXG_lipolytic_enzyme"/>
</dbReference>
<gene>
    <name evidence="4" type="ORF">GGR43_001335</name>
</gene>
<dbReference type="Gene3D" id="3.40.50.1820">
    <property type="entry name" value="alpha/beta hydrolase"/>
    <property type="match status" value="1"/>
</dbReference>
<dbReference type="InterPro" id="IPR029058">
    <property type="entry name" value="AB_hydrolase_fold"/>
</dbReference>
<dbReference type="RefSeq" id="WP_188071150.1">
    <property type="nucleotide sequence ID" value="NZ_BSPS01000063.1"/>
</dbReference>
<accession>A0A7W6BIL2</accession>
<feature type="chain" id="PRO_5031272750" evidence="2">
    <location>
        <begin position="22"/>
        <end position="357"/>
    </location>
</feature>
<evidence type="ECO:0000259" key="3">
    <source>
        <dbReference type="Pfam" id="PF20434"/>
    </source>
</evidence>
<evidence type="ECO:0000256" key="2">
    <source>
        <dbReference type="SAM" id="SignalP"/>
    </source>
</evidence>
<keyword evidence="2" id="KW-0732">Signal</keyword>
<dbReference type="GO" id="GO:0016787">
    <property type="term" value="F:hydrolase activity"/>
    <property type="evidence" value="ECO:0007669"/>
    <property type="project" value="UniProtKB-KW"/>
</dbReference>
<feature type="domain" description="BD-FAE-like" evidence="3">
    <location>
        <begin position="77"/>
        <end position="305"/>
    </location>
</feature>
<feature type="signal peptide" evidence="2">
    <location>
        <begin position="1"/>
        <end position="21"/>
    </location>
</feature>
<evidence type="ECO:0000313" key="5">
    <source>
        <dbReference type="Proteomes" id="UP000571950"/>
    </source>
</evidence>
<protein>
    <submittedName>
        <fullName evidence="4">Acetyl esterase/lipase</fullName>
    </submittedName>
</protein>
<dbReference type="Pfam" id="PF20434">
    <property type="entry name" value="BD-FAE"/>
    <property type="match status" value="1"/>
</dbReference>
<dbReference type="InterPro" id="IPR049492">
    <property type="entry name" value="BD-FAE-like_dom"/>
</dbReference>
<reference evidence="4 5" key="1">
    <citation type="submission" date="2020-08" db="EMBL/GenBank/DDBJ databases">
        <title>Genomic Encyclopedia of Type Strains, Phase IV (KMG-IV): sequencing the most valuable type-strain genomes for metagenomic binning, comparative biology and taxonomic classification.</title>
        <authorList>
            <person name="Goeker M."/>
        </authorList>
    </citation>
    <scope>NUCLEOTIDE SEQUENCE [LARGE SCALE GENOMIC DNA]</scope>
    <source>
        <strain evidence="4 5">DSM 26189</strain>
    </source>
</reference>
<evidence type="ECO:0000313" key="4">
    <source>
        <dbReference type="EMBL" id="MBB3925622.1"/>
    </source>
</evidence>
<keyword evidence="1" id="KW-0378">Hydrolase</keyword>
<dbReference type="EMBL" id="JACIDT010000003">
    <property type="protein sequence ID" value="MBB3925622.1"/>
    <property type="molecule type" value="Genomic_DNA"/>
</dbReference>
<dbReference type="SUPFAM" id="SSF53474">
    <property type="entry name" value="alpha/beta-Hydrolases"/>
    <property type="match status" value="1"/>
</dbReference>
<comment type="caution">
    <text evidence="4">The sequence shown here is derived from an EMBL/GenBank/DDBJ whole genome shotgun (WGS) entry which is preliminary data.</text>
</comment>
<dbReference type="Proteomes" id="UP000571950">
    <property type="component" value="Unassembled WGS sequence"/>
</dbReference>
<dbReference type="PANTHER" id="PTHR48081:SF13">
    <property type="entry name" value="ALPHA_BETA HYDROLASE"/>
    <property type="match status" value="1"/>
</dbReference>
<dbReference type="AlphaFoldDB" id="A0A7W6BIL2"/>